<dbReference type="AlphaFoldDB" id="A0A4S4LGS6"/>
<dbReference type="EMBL" id="SGPK01000019">
    <property type="protein sequence ID" value="THH11144.1"/>
    <property type="molecule type" value="Genomic_DNA"/>
</dbReference>
<evidence type="ECO:0000313" key="3">
    <source>
        <dbReference type="EMBL" id="THH11144.1"/>
    </source>
</evidence>
<dbReference type="PANTHER" id="PTHR48081:SF3">
    <property type="entry name" value="ALPHA_BETA HYDROLASE FOLD-3 DOMAIN-CONTAINING PROTEIN"/>
    <property type="match status" value="1"/>
</dbReference>
<dbReference type="InterPro" id="IPR050300">
    <property type="entry name" value="GDXG_lipolytic_enzyme"/>
</dbReference>
<evidence type="ECO:0000313" key="4">
    <source>
        <dbReference type="Proteomes" id="UP000308199"/>
    </source>
</evidence>
<name>A0A4S4LGS6_9AGAM</name>
<comment type="caution">
    <text evidence="3">The sequence shown here is derived from an EMBL/GenBank/DDBJ whole genome shotgun (WGS) entry which is preliminary data.</text>
</comment>
<protein>
    <recommendedName>
        <fullName evidence="2">BD-FAE-like domain-containing protein</fullName>
    </recommendedName>
</protein>
<organism evidence="3 4">
    <name type="scientific">Phellinidium pouzarii</name>
    <dbReference type="NCBI Taxonomy" id="167371"/>
    <lineage>
        <taxon>Eukaryota</taxon>
        <taxon>Fungi</taxon>
        <taxon>Dikarya</taxon>
        <taxon>Basidiomycota</taxon>
        <taxon>Agaricomycotina</taxon>
        <taxon>Agaricomycetes</taxon>
        <taxon>Hymenochaetales</taxon>
        <taxon>Hymenochaetaceae</taxon>
        <taxon>Phellinidium</taxon>
    </lineage>
</organism>
<evidence type="ECO:0000256" key="1">
    <source>
        <dbReference type="ARBA" id="ARBA00022801"/>
    </source>
</evidence>
<dbReference type="Proteomes" id="UP000308199">
    <property type="component" value="Unassembled WGS sequence"/>
</dbReference>
<keyword evidence="1" id="KW-0378">Hydrolase</keyword>
<feature type="domain" description="BD-FAE-like" evidence="2">
    <location>
        <begin position="27"/>
        <end position="144"/>
    </location>
</feature>
<accession>A0A4S4LGS6</accession>
<dbReference type="PANTHER" id="PTHR48081">
    <property type="entry name" value="AB HYDROLASE SUPERFAMILY PROTEIN C4A8.06C"/>
    <property type="match status" value="1"/>
</dbReference>
<keyword evidence="4" id="KW-1185">Reference proteome</keyword>
<reference evidence="3 4" key="1">
    <citation type="submission" date="2019-02" db="EMBL/GenBank/DDBJ databases">
        <title>Genome sequencing of the rare red list fungi Phellinidium pouzarii.</title>
        <authorList>
            <person name="Buettner E."/>
            <person name="Kellner H."/>
        </authorList>
    </citation>
    <scope>NUCLEOTIDE SEQUENCE [LARGE SCALE GENOMIC DNA]</scope>
    <source>
        <strain evidence="3 4">DSM 108285</strain>
    </source>
</reference>
<dbReference type="OrthoDB" id="19653at2759"/>
<dbReference type="InterPro" id="IPR049492">
    <property type="entry name" value="BD-FAE-like_dom"/>
</dbReference>
<dbReference type="SUPFAM" id="SSF53474">
    <property type="entry name" value="alpha/beta-Hydrolases"/>
    <property type="match status" value="1"/>
</dbReference>
<dbReference type="GO" id="GO:0016787">
    <property type="term" value="F:hydrolase activity"/>
    <property type="evidence" value="ECO:0007669"/>
    <property type="project" value="UniProtKB-KW"/>
</dbReference>
<dbReference type="Gene3D" id="3.40.50.1820">
    <property type="entry name" value="alpha/beta hydrolase"/>
    <property type="match status" value="1"/>
</dbReference>
<gene>
    <name evidence="3" type="ORF">EW145_g848</name>
</gene>
<dbReference type="InterPro" id="IPR029058">
    <property type="entry name" value="AB_hydrolase_fold"/>
</dbReference>
<sequence>MASERPEGRDRPLTFPYKVVEGRTNYIDVFLPPTVTSEEPLHTVLYFHGGGLTVGNRNSWFPHWIFDRALEAGYAFMSADYSLLGPLTAHNVLEDIEDLFRFLVKDLNKELATTEKTGLRIDPSSIVVSGSSAGGLCAYLAALHAVPKPKGILSLYGMGGNFLLPQYLAVKTEPFFIGREILDPDNFRQFLAPFPPDLQATSDSNLLYHPQDHPSTPGWPANPRMQLCRLYLQLGMFLDYYTGEHVPSLSTYLRTILESESSNVDVPASALRDAIPSRHIRLFPQFLVDSTFPPTFIIHGEQDSAVRVQESHDLKELLDAAGVEAVLCVIEGQEHSFDYSAAAKAKFAPLFDEAFIFIRKIFHGV</sequence>
<evidence type="ECO:0000259" key="2">
    <source>
        <dbReference type="Pfam" id="PF20434"/>
    </source>
</evidence>
<proteinExistence type="predicted"/>
<dbReference type="Pfam" id="PF20434">
    <property type="entry name" value="BD-FAE"/>
    <property type="match status" value="1"/>
</dbReference>